<organism evidence="1 2">
    <name type="scientific">Eretmocerus hayati</name>
    <dbReference type="NCBI Taxonomy" id="131215"/>
    <lineage>
        <taxon>Eukaryota</taxon>
        <taxon>Metazoa</taxon>
        <taxon>Ecdysozoa</taxon>
        <taxon>Arthropoda</taxon>
        <taxon>Hexapoda</taxon>
        <taxon>Insecta</taxon>
        <taxon>Pterygota</taxon>
        <taxon>Neoptera</taxon>
        <taxon>Endopterygota</taxon>
        <taxon>Hymenoptera</taxon>
        <taxon>Apocrita</taxon>
        <taxon>Proctotrupomorpha</taxon>
        <taxon>Chalcidoidea</taxon>
        <taxon>Aphelinidae</taxon>
        <taxon>Aphelininae</taxon>
        <taxon>Eretmocerus</taxon>
    </lineage>
</organism>
<evidence type="ECO:0000313" key="2">
    <source>
        <dbReference type="Proteomes" id="UP001239111"/>
    </source>
</evidence>
<keyword evidence="2" id="KW-1185">Reference proteome</keyword>
<dbReference type="Proteomes" id="UP001239111">
    <property type="component" value="Chromosome 3"/>
</dbReference>
<evidence type="ECO:0000313" key="1">
    <source>
        <dbReference type="EMBL" id="KAJ8668834.1"/>
    </source>
</evidence>
<accession>A0ACC2NCP0</accession>
<name>A0ACC2NCP0_9HYME</name>
<gene>
    <name evidence="1" type="ORF">QAD02_000093</name>
</gene>
<reference evidence="1" key="1">
    <citation type="submission" date="2023-04" db="EMBL/GenBank/DDBJ databases">
        <title>A chromosome-level genome assembly of the parasitoid wasp Eretmocerus hayati.</title>
        <authorList>
            <person name="Zhong Y."/>
            <person name="Liu S."/>
            <person name="Liu Y."/>
        </authorList>
    </citation>
    <scope>NUCLEOTIDE SEQUENCE</scope>
    <source>
        <strain evidence="1">ZJU_SS_LIU_2023</strain>
    </source>
</reference>
<comment type="caution">
    <text evidence="1">The sequence shown here is derived from an EMBL/GenBank/DDBJ whole genome shotgun (WGS) entry which is preliminary data.</text>
</comment>
<proteinExistence type="predicted"/>
<protein>
    <submittedName>
        <fullName evidence="1">Uncharacterized protein</fullName>
    </submittedName>
</protein>
<sequence length="216" mass="24874">MSESDNDELQLHPDTLAALNEFYKEREESEKQFERALENNDCTQESLDIQENWQLSQFWYDENTIKAITDAALKCTDDNSNIALISCPSLYKALKKKSDGRQVKLFEFDQRFSVFGTDFIFYDYNTPQNIPADLHGIFDLVICDPPFLSEECLSKTAITVRLLMKKKVVLCTGAIMEELSSKLLAVKKCTFTPHHKNNLANEFSCYSNFNFDNCIN</sequence>
<dbReference type="EMBL" id="CM056743">
    <property type="protein sequence ID" value="KAJ8668834.1"/>
    <property type="molecule type" value="Genomic_DNA"/>
</dbReference>